<dbReference type="PROSITE" id="PS00107">
    <property type="entry name" value="PROTEIN_KINASE_ATP"/>
    <property type="match status" value="1"/>
</dbReference>
<dbReference type="InterPro" id="IPR000719">
    <property type="entry name" value="Prot_kinase_dom"/>
</dbReference>
<dbReference type="Pfam" id="PF00069">
    <property type="entry name" value="Pkinase"/>
    <property type="match status" value="1"/>
</dbReference>
<dbReference type="GO" id="GO:0005524">
    <property type="term" value="F:ATP binding"/>
    <property type="evidence" value="ECO:0007669"/>
    <property type="project" value="UniProtKB-UniRule"/>
</dbReference>
<accession>A0AA35J209</accession>
<organism evidence="1 2">
    <name type="scientific">Saccharomyces kudriavzevii (strain ATCC MYA-4449 / AS 2.2408 / CBS 8840 / NBRC 1802 / NCYC 2889)</name>
    <name type="common">Yeast</name>
    <dbReference type="NCBI Taxonomy" id="226230"/>
    <lineage>
        <taxon>Eukaryota</taxon>
        <taxon>Fungi</taxon>
        <taxon>Dikarya</taxon>
        <taxon>Ascomycota</taxon>
        <taxon>Saccharomycotina</taxon>
        <taxon>Saccharomycetes</taxon>
        <taxon>Saccharomycetales</taxon>
        <taxon>Saccharomycetaceae</taxon>
        <taxon>Saccharomyces</taxon>
    </lineage>
</organism>
<dbReference type="GO" id="GO:0009272">
    <property type="term" value="P:fungal-type cell wall biogenesis"/>
    <property type="evidence" value="ECO:0007669"/>
    <property type="project" value="UniProtKB-ARBA"/>
</dbReference>
<dbReference type="PANTHER" id="PTHR24055">
    <property type="entry name" value="MITOGEN-ACTIVATED PROTEIN KINASE"/>
    <property type="match status" value="1"/>
</dbReference>
<dbReference type="InterPro" id="IPR017441">
    <property type="entry name" value="Protein_kinase_ATP_BS"/>
</dbReference>
<dbReference type="SMART" id="SM00220">
    <property type="entry name" value="S_TKc"/>
    <property type="match status" value="1"/>
</dbReference>
<dbReference type="Gene3D" id="1.10.510.10">
    <property type="entry name" value="Transferase(Phosphotransferase) domain 1"/>
    <property type="match status" value="1"/>
</dbReference>
<dbReference type="PROSITE" id="PS50011">
    <property type="entry name" value="PROTEIN_KINASE_DOM"/>
    <property type="match status" value="1"/>
</dbReference>
<name>A0AA35J209_SACK1</name>
<keyword evidence="2" id="KW-1185">Reference proteome</keyword>
<dbReference type="OrthoDB" id="192887at2759"/>
<reference evidence="1" key="1">
    <citation type="submission" date="2022-10" db="EMBL/GenBank/DDBJ databases">
        <authorList>
            <person name="Byrne P K."/>
        </authorList>
    </citation>
    <scope>NUCLEOTIDE SEQUENCE</scope>
    <source>
        <strain evidence="1">IFO1802</strain>
    </source>
</reference>
<sequence length="508" mass="57422">MVTESERCIFRAFGQEFILNKHFHLTNKIGHGSHGLVCSSIYTETNEETAVAIKKIPSAFFNERSCKRTLRELKLLRHFRGHPNIIWLFDTDIVFYPSGVLNGVYLYEELMECDLSQILRSGQHLEDSHYQSFIYQTLCALKYIHSAGVLHGDLKPKNLLVNSDCQLKVCNFGLSRGCSEDYEENNHFTTEFVASRCYIAPEIMLSHQGYTKAVDVWSTGCILAELLGGKPLFDGKDYVDQLNNILQILGTPSKEMLQEIGSQKIQSYILLFGHIPGTPFESILPKANPKGLDLLKKMLEFDPKQRIVVDEALKHPFLSVWHDIDDEPSCEKTFAFEFEHISNMEELQSQVTREVSDFKKVVRKHPIGGDFSSSSSSSEDPIPQEVDDVHLSKKNLSSSHSEVSCASQLPSLTTTQPYQNYVKTGSDSTQGDNEKENRVEHNTSQKRKESLERLAESNKTESGTVISSPSEGESDGNNNISHSTNECDGVFFFDFEKDLEFGLDNKFL</sequence>
<gene>
    <name evidence="1" type="primary">SKDI11G0600</name>
    <name evidence="1" type="ORF">SKDI_11G0600</name>
</gene>
<dbReference type="SUPFAM" id="SSF56112">
    <property type="entry name" value="Protein kinase-like (PK-like)"/>
    <property type="match status" value="1"/>
</dbReference>
<protein>
    <submittedName>
        <fullName evidence="1">Uncharacterized protein</fullName>
    </submittedName>
</protein>
<evidence type="ECO:0000313" key="2">
    <source>
        <dbReference type="Proteomes" id="UP001162087"/>
    </source>
</evidence>
<evidence type="ECO:0000313" key="1">
    <source>
        <dbReference type="EMBL" id="CAI4044499.1"/>
    </source>
</evidence>
<dbReference type="EMBL" id="OX365906">
    <property type="protein sequence ID" value="CAI4044499.1"/>
    <property type="molecule type" value="Genomic_DNA"/>
</dbReference>
<dbReference type="Gene3D" id="3.30.200.20">
    <property type="entry name" value="Phosphorylase Kinase, domain 1"/>
    <property type="match status" value="1"/>
</dbReference>
<dbReference type="GO" id="GO:0004674">
    <property type="term" value="F:protein serine/threonine kinase activity"/>
    <property type="evidence" value="ECO:0007669"/>
    <property type="project" value="UniProtKB-KW"/>
</dbReference>
<dbReference type="PROSITE" id="PS00108">
    <property type="entry name" value="PROTEIN_KINASE_ST"/>
    <property type="match status" value="1"/>
</dbReference>
<dbReference type="Proteomes" id="UP001162087">
    <property type="component" value="Chromosome 11"/>
</dbReference>
<dbReference type="InterPro" id="IPR011009">
    <property type="entry name" value="Kinase-like_dom_sf"/>
</dbReference>
<dbReference type="InterPro" id="IPR008271">
    <property type="entry name" value="Ser/Thr_kinase_AS"/>
</dbReference>
<proteinExistence type="predicted"/>
<dbReference type="InterPro" id="IPR050117">
    <property type="entry name" value="MAPK"/>
</dbReference>